<evidence type="ECO:0000313" key="3">
    <source>
        <dbReference type="Proteomes" id="UP000597762"/>
    </source>
</evidence>
<accession>A0A812D8K1</accession>
<feature type="region of interest" description="Disordered" evidence="1">
    <location>
        <begin position="152"/>
        <end position="175"/>
    </location>
</feature>
<feature type="region of interest" description="Disordered" evidence="1">
    <location>
        <begin position="80"/>
        <end position="119"/>
    </location>
</feature>
<feature type="region of interest" description="Disordered" evidence="1">
    <location>
        <begin position="19"/>
        <end position="62"/>
    </location>
</feature>
<name>A0A812D8K1_ACAPH</name>
<dbReference type="Proteomes" id="UP000597762">
    <property type="component" value="Unassembled WGS sequence"/>
</dbReference>
<gene>
    <name evidence="2" type="ORF">SPHA_49191</name>
</gene>
<sequence length="207" mass="22267">MSSCWASARAAVSRYSYRCRSRPVDLGTSPPRRSPSCPASISSPPIPSAPMNGRPHQPARVQPEPARFLRLTARAARISPDQRGAGCRRAGHRPTSNLGGTIQFTSRARRPTPRASPPGNLAATIPSAPSSALTAVIWAGLKGLSELAAISPPTSGRASPAAPASGQCQDRQGFRRSRFDHRFLQLLRPARTTIRPEPRYHQAARLL</sequence>
<feature type="compositionally biased region" description="Low complexity" evidence="1">
    <location>
        <begin position="152"/>
        <end position="165"/>
    </location>
</feature>
<dbReference type="EMBL" id="CAHIKZ030002790">
    <property type="protein sequence ID" value="CAE1292279.1"/>
    <property type="molecule type" value="Genomic_DNA"/>
</dbReference>
<feature type="compositionally biased region" description="Polar residues" evidence="1">
    <location>
        <begin position="94"/>
        <end position="104"/>
    </location>
</feature>
<feature type="compositionally biased region" description="Low complexity" evidence="1">
    <location>
        <begin position="29"/>
        <end position="43"/>
    </location>
</feature>
<evidence type="ECO:0000256" key="1">
    <source>
        <dbReference type="SAM" id="MobiDB-lite"/>
    </source>
</evidence>
<comment type="caution">
    <text evidence="2">The sequence shown here is derived from an EMBL/GenBank/DDBJ whole genome shotgun (WGS) entry which is preliminary data.</text>
</comment>
<evidence type="ECO:0000313" key="2">
    <source>
        <dbReference type="EMBL" id="CAE1292279.1"/>
    </source>
</evidence>
<proteinExistence type="predicted"/>
<dbReference type="AlphaFoldDB" id="A0A812D8K1"/>
<keyword evidence="3" id="KW-1185">Reference proteome</keyword>
<reference evidence="2" key="1">
    <citation type="submission" date="2021-01" db="EMBL/GenBank/DDBJ databases">
        <authorList>
            <person name="Li R."/>
            <person name="Bekaert M."/>
        </authorList>
    </citation>
    <scope>NUCLEOTIDE SEQUENCE</scope>
    <source>
        <strain evidence="2">Farmed</strain>
    </source>
</reference>
<protein>
    <submittedName>
        <fullName evidence="2">Uncharacterized protein</fullName>
    </submittedName>
</protein>
<organism evidence="2 3">
    <name type="scientific">Acanthosepion pharaonis</name>
    <name type="common">Pharaoh cuttlefish</name>
    <name type="synonym">Sepia pharaonis</name>
    <dbReference type="NCBI Taxonomy" id="158019"/>
    <lineage>
        <taxon>Eukaryota</taxon>
        <taxon>Metazoa</taxon>
        <taxon>Spiralia</taxon>
        <taxon>Lophotrochozoa</taxon>
        <taxon>Mollusca</taxon>
        <taxon>Cephalopoda</taxon>
        <taxon>Coleoidea</taxon>
        <taxon>Decapodiformes</taxon>
        <taxon>Sepiida</taxon>
        <taxon>Sepiina</taxon>
        <taxon>Sepiidae</taxon>
        <taxon>Acanthosepion</taxon>
    </lineage>
</organism>